<evidence type="ECO:0000313" key="1">
    <source>
        <dbReference type="EMBL" id="ATY30788.1"/>
    </source>
</evidence>
<evidence type="ECO:0000313" key="2">
    <source>
        <dbReference type="Proteomes" id="UP000229081"/>
    </source>
</evidence>
<dbReference type="EMBL" id="CP024923">
    <property type="protein sequence ID" value="ATY30788.1"/>
    <property type="molecule type" value="Genomic_DNA"/>
</dbReference>
<gene>
    <name evidence="1" type="ORF">CVN68_01250</name>
</gene>
<dbReference type="Pfam" id="PF20561">
    <property type="entry name" value="DUF6771"/>
    <property type="match status" value="1"/>
</dbReference>
<dbReference type="AlphaFoldDB" id="A0A2K8MA73"/>
<proteinExistence type="predicted"/>
<dbReference type="Proteomes" id="UP000229081">
    <property type="component" value="Chromosome"/>
</dbReference>
<keyword evidence="2" id="KW-1185">Reference proteome</keyword>
<organism evidence="1 2">
    <name type="scientific">Sphingomonas psychrotolerans</name>
    <dbReference type="NCBI Taxonomy" id="1327635"/>
    <lineage>
        <taxon>Bacteria</taxon>
        <taxon>Pseudomonadati</taxon>
        <taxon>Pseudomonadota</taxon>
        <taxon>Alphaproteobacteria</taxon>
        <taxon>Sphingomonadales</taxon>
        <taxon>Sphingomonadaceae</taxon>
        <taxon>Sphingomonas</taxon>
    </lineage>
</organism>
<sequence length="64" mass="6810">MERFAPNPAVMASAILAAPGWARVGITVADERMRERAAQELARSIVEQLNPAPADAADQLPLAL</sequence>
<accession>A0A2K8MA73</accession>
<name>A0A2K8MA73_9SPHN</name>
<dbReference type="InterPro" id="IPR046662">
    <property type="entry name" value="DUF6771"/>
</dbReference>
<reference evidence="1 2" key="1">
    <citation type="submission" date="2017-11" db="EMBL/GenBank/DDBJ databases">
        <title>Complete genome sequence of Sphingomonas sp. Strain Cra20, a psychrotolerant potential plant growth promoting rhizobacteria.</title>
        <authorList>
            <person name="Luo Y."/>
        </authorList>
    </citation>
    <scope>NUCLEOTIDE SEQUENCE [LARGE SCALE GENOMIC DNA]</scope>
    <source>
        <strain evidence="1 2">Cra20</strain>
    </source>
</reference>
<protein>
    <submittedName>
        <fullName evidence="1">Uncharacterized protein</fullName>
    </submittedName>
</protein>
<dbReference type="KEGG" id="sphc:CVN68_01250"/>